<reference evidence="1 2" key="1">
    <citation type="journal article" date="2016" name="Mol. Biol. Evol.">
        <title>Comparative Genomics of Early-Diverging Mushroom-Forming Fungi Provides Insights into the Origins of Lignocellulose Decay Capabilities.</title>
        <authorList>
            <person name="Nagy L.G."/>
            <person name="Riley R."/>
            <person name="Tritt A."/>
            <person name="Adam C."/>
            <person name="Daum C."/>
            <person name="Floudas D."/>
            <person name="Sun H."/>
            <person name="Yadav J.S."/>
            <person name="Pangilinan J."/>
            <person name="Larsson K.H."/>
            <person name="Matsuura K."/>
            <person name="Barry K."/>
            <person name="Labutti K."/>
            <person name="Kuo R."/>
            <person name="Ohm R.A."/>
            <person name="Bhattacharya S.S."/>
            <person name="Shirouzu T."/>
            <person name="Yoshinaga Y."/>
            <person name="Martin F.M."/>
            <person name="Grigoriev I.V."/>
            <person name="Hibbett D.S."/>
        </authorList>
    </citation>
    <scope>NUCLEOTIDE SEQUENCE [LARGE SCALE GENOMIC DNA]</scope>
    <source>
        <strain evidence="1 2">HHB14362 ss-1</strain>
    </source>
</reference>
<dbReference type="Proteomes" id="UP000076761">
    <property type="component" value="Unassembled WGS sequence"/>
</dbReference>
<organism evidence="1 2">
    <name type="scientific">Neolentinus lepideus HHB14362 ss-1</name>
    <dbReference type="NCBI Taxonomy" id="1314782"/>
    <lineage>
        <taxon>Eukaryota</taxon>
        <taxon>Fungi</taxon>
        <taxon>Dikarya</taxon>
        <taxon>Basidiomycota</taxon>
        <taxon>Agaricomycotina</taxon>
        <taxon>Agaricomycetes</taxon>
        <taxon>Gloeophyllales</taxon>
        <taxon>Gloeophyllaceae</taxon>
        <taxon>Neolentinus</taxon>
    </lineage>
</organism>
<dbReference type="InParanoid" id="A0A165ML90"/>
<evidence type="ECO:0000313" key="1">
    <source>
        <dbReference type="EMBL" id="KZT18481.1"/>
    </source>
</evidence>
<sequence>MLGSTIYIQKSARKPMSRGRAAPLLLLTGSPTVPSMHCHPFDNIHTEIHVVADLLWPCSARNVLCFAFPLAVHCLSRCRHPTANRCFVGAQRPRYSLTLSTPSLVCSTIYRQKFFRWPTSYGRVVPAMLPSASRLLSTSFHALDVTPISRKYIQNLFR</sequence>
<dbReference type="EMBL" id="KV425679">
    <property type="protein sequence ID" value="KZT18481.1"/>
    <property type="molecule type" value="Genomic_DNA"/>
</dbReference>
<dbReference type="AlphaFoldDB" id="A0A165ML90"/>
<keyword evidence="2" id="KW-1185">Reference proteome</keyword>
<accession>A0A165ML90</accession>
<protein>
    <submittedName>
        <fullName evidence="1">Uncharacterized protein</fullName>
    </submittedName>
</protein>
<evidence type="ECO:0000313" key="2">
    <source>
        <dbReference type="Proteomes" id="UP000076761"/>
    </source>
</evidence>
<name>A0A165ML90_9AGAM</name>
<proteinExistence type="predicted"/>
<gene>
    <name evidence="1" type="ORF">NEOLEDRAFT_154728</name>
</gene>